<dbReference type="GO" id="GO:0005524">
    <property type="term" value="F:ATP binding"/>
    <property type="evidence" value="ECO:0007669"/>
    <property type="project" value="UniProtKB-KW"/>
</dbReference>
<protein>
    <submittedName>
        <fullName evidence="4">ABC-F family ATP-binding cassette domain-containing protein</fullName>
    </submittedName>
</protein>
<evidence type="ECO:0000313" key="4">
    <source>
        <dbReference type="EMBL" id="TDE08576.1"/>
    </source>
</evidence>
<keyword evidence="2 4" id="KW-0067">ATP-binding</keyword>
<keyword evidence="1" id="KW-0547">Nucleotide-binding</keyword>
<keyword evidence="5" id="KW-1185">Reference proteome</keyword>
<dbReference type="InParanoid" id="A0A4R5D5G6"/>
<feature type="domain" description="ABC transporter" evidence="3">
    <location>
        <begin position="340"/>
        <end position="545"/>
    </location>
</feature>
<dbReference type="PROSITE" id="PS50893">
    <property type="entry name" value="ABC_TRANSPORTER_2"/>
    <property type="match status" value="2"/>
</dbReference>
<dbReference type="AlphaFoldDB" id="A0A4R5D5G6"/>
<dbReference type="PROSITE" id="PS00211">
    <property type="entry name" value="ABC_TRANSPORTER_1"/>
    <property type="match status" value="2"/>
</dbReference>
<sequence>MSLLSVRALSIAYGGRPVLDGVSYDAGAGERLGIVGENGVGKSTLLRLSAGVEAPDSGSVERRGSLGYLTQEPDLPDGMTVDAAVDAALAEFRDMEQRMRAAEARLADGDQSVLDEYGDLLAEYELRDGWSADARAARALAGLGLADVVGDRSVDTLSGGQRSRLALALALVQAPDVLLLDEPTNHLDDDAIAFLEESLRGYRGAVVTVSHDRAFLDGVATSILDLDPVLTVQRDGTPRIGPARYTGAYTDYLAGKAAARVRWEQAYTTWSDDVDEARAAVKQDARRVGHDGRGRRDNDKFVAHFLSQKVDAAVARRVRDAENRLRRLEELRIPKPPRLLRFDAALGAQTPTGVLIAARDVCVPGRIKAAALDVTADTRLLITGRNGAGKSSLLAVLAGVLEPATGRVLSPRRLRIGWLPQTGSFPDPSLTAVQAFAAGRPGPAGEYQAELAGLGLLPGPSLNTPVGRLSVGQQRRLALARLLVSRPQVLLLDEPTNHLSLGLVEELETAVDASGLAVVVVTHDRWARHRWSGETATVVDGELVL</sequence>
<dbReference type="SUPFAM" id="SSF52540">
    <property type="entry name" value="P-loop containing nucleoside triphosphate hydrolases"/>
    <property type="match status" value="2"/>
</dbReference>
<dbReference type="InterPro" id="IPR051309">
    <property type="entry name" value="ABCF_ATPase"/>
</dbReference>
<proteinExistence type="predicted"/>
<accession>A0A4R5D5G6</accession>
<gene>
    <name evidence="4" type="ORF">E1269_16750</name>
</gene>
<feature type="domain" description="ABC transporter" evidence="3">
    <location>
        <begin position="4"/>
        <end position="253"/>
    </location>
</feature>
<dbReference type="Pfam" id="PF00005">
    <property type="entry name" value="ABC_tran"/>
    <property type="match status" value="2"/>
</dbReference>
<reference evidence="4 5" key="1">
    <citation type="submission" date="2019-03" db="EMBL/GenBank/DDBJ databases">
        <title>Draft genome sequences of novel Actinobacteria.</title>
        <authorList>
            <person name="Sahin N."/>
            <person name="Ay H."/>
            <person name="Saygin H."/>
        </authorList>
    </citation>
    <scope>NUCLEOTIDE SEQUENCE [LARGE SCALE GENOMIC DNA]</scope>
    <source>
        <strain evidence="4 5">5K138</strain>
    </source>
</reference>
<evidence type="ECO:0000259" key="3">
    <source>
        <dbReference type="PROSITE" id="PS50893"/>
    </source>
</evidence>
<evidence type="ECO:0000256" key="1">
    <source>
        <dbReference type="ARBA" id="ARBA00022741"/>
    </source>
</evidence>
<dbReference type="FunFam" id="3.40.50.300:FF:000011">
    <property type="entry name" value="Putative ABC transporter ATP-binding component"/>
    <property type="match status" value="1"/>
</dbReference>
<name>A0A4R5D5G6_9ACTN</name>
<dbReference type="Gene3D" id="3.40.50.300">
    <property type="entry name" value="P-loop containing nucleotide triphosphate hydrolases"/>
    <property type="match status" value="2"/>
</dbReference>
<dbReference type="InterPro" id="IPR003593">
    <property type="entry name" value="AAA+_ATPase"/>
</dbReference>
<dbReference type="SMART" id="SM00382">
    <property type="entry name" value="AAA"/>
    <property type="match status" value="2"/>
</dbReference>
<dbReference type="RefSeq" id="WP_131896540.1">
    <property type="nucleotide sequence ID" value="NZ_SMKZ01000023.1"/>
</dbReference>
<dbReference type="Proteomes" id="UP000294739">
    <property type="component" value="Unassembled WGS sequence"/>
</dbReference>
<comment type="caution">
    <text evidence="4">The sequence shown here is derived from an EMBL/GenBank/DDBJ whole genome shotgun (WGS) entry which is preliminary data.</text>
</comment>
<dbReference type="PANTHER" id="PTHR42855">
    <property type="entry name" value="ABC TRANSPORTER ATP-BINDING SUBUNIT"/>
    <property type="match status" value="1"/>
</dbReference>
<dbReference type="EMBL" id="SMKZ01000023">
    <property type="protein sequence ID" value="TDE08576.1"/>
    <property type="molecule type" value="Genomic_DNA"/>
</dbReference>
<dbReference type="InterPro" id="IPR003439">
    <property type="entry name" value="ABC_transporter-like_ATP-bd"/>
</dbReference>
<evidence type="ECO:0000256" key="2">
    <source>
        <dbReference type="ARBA" id="ARBA00022840"/>
    </source>
</evidence>
<dbReference type="CDD" id="cd03221">
    <property type="entry name" value="ABCF_EF-3"/>
    <property type="match status" value="1"/>
</dbReference>
<evidence type="ECO:0000313" key="5">
    <source>
        <dbReference type="Proteomes" id="UP000294739"/>
    </source>
</evidence>
<dbReference type="InterPro" id="IPR017871">
    <property type="entry name" value="ABC_transporter-like_CS"/>
</dbReference>
<organism evidence="4 5">
    <name type="scientific">Jiangella asiatica</name>
    <dbReference type="NCBI Taxonomy" id="2530372"/>
    <lineage>
        <taxon>Bacteria</taxon>
        <taxon>Bacillati</taxon>
        <taxon>Actinomycetota</taxon>
        <taxon>Actinomycetes</taxon>
        <taxon>Jiangellales</taxon>
        <taxon>Jiangellaceae</taxon>
        <taxon>Jiangella</taxon>
    </lineage>
</organism>
<dbReference type="PANTHER" id="PTHR42855:SF2">
    <property type="entry name" value="DRUG RESISTANCE ABC TRANSPORTER,ATP-BINDING PROTEIN"/>
    <property type="match status" value="1"/>
</dbReference>
<dbReference type="OrthoDB" id="5168237at2"/>
<dbReference type="InterPro" id="IPR027417">
    <property type="entry name" value="P-loop_NTPase"/>
</dbReference>
<dbReference type="GO" id="GO:0016887">
    <property type="term" value="F:ATP hydrolysis activity"/>
    <property type="evidence" value="ECO:0007669"/>
    <property type="project" value="InterPro"/>
</dbReference>